<dbReference type="AlphaFoldDB" id="A0A8S0VG04"/>
<name>A0A8S0VG04_OLEEU</name>
<organism evidence="2 3">
    <name type="scientific">Olea europaea subsp. europaea</name>
    <dbReference type="NCBI Taxonomy" id="158383"/>
    <lineage>
        <taxon>Eukaryota</taxon>
        <taxon>Viridiplantae</taxon>
        <taxon>Streptophyta</taxon>
        <taxon>Embryophyta</taxon>
        <taxon>Tracheophyta</taxon>
        <taxon>Spermatophyta</taxon>
        <taxon>Magnoliopsida</taxon>
        <taxon>eudicotyledons</taxon>
        <taxon>Gunneridae</taxon>
        <taxon>Pentapetalae</taxon>
        <taxon>asterids</taxon>
        <taxon>lamiids</taxon>
        <taxon>Lamiales</taxon>
        <taxon>Oleaceae</taxon>
        <taxon>Oleeae</taxon>
        <taxon>Olea</taxon>
    </lineage>
</organism>
<reference evidence="2 3" key="1">
    <citation type="submission" date="2019-12" db="EMBL/GenBank/DDBJ databases">
        <authorList>
            <person name="Alioto T."/>
            <person name="Alioto T."/>
            <person name="Gomez Garrido J."/>
        </authorList>
    </citation>
    <scope>NUCLEOTIDE SEQUENCE [LARGE SCALE GENOMIC DNA]</scope>
</reference>
<gene>
    <name evidence="2" type="ORF">OLEA9_A025689</name>
</gene>
<dbReference type="Proteomes" id="UP000594638">
    <property type="component" value="Unassembled WGS sequence"/>
</dbReference>
<proteinExistence type="predicted"/>
<keyword evidence="3" id="KW-1185">Reference proteome</keyword>
<keyword evidence="1" id="KW-0175">Coiled coil</keyword>
<evidence type="ECO:0000256" key="1">
    <source>
        <dbReference type="SAM" id="Coils"/>
    </source>
</evidence>
<evidence type="ECO:0000313" key="3">
    <source>
        <dbReference type="Proteomes" id="UP000594638"/>
    </source>
</evidence>
<feature type="coiled-coil region" evidence="1">
    <location>
        <begin position="31"/>
        <end position="61"/>
    </location>
</feature>
<sequence>MEHKGHIEQDDNVYGSEATDEAYMDAEAKANADVNMKAKELESMKMRLQETEEEAGQEMNAKVEKQMGAAEELCILLSGEDKHIRVQAEATE</sequence>
<protein>
    <submittedName>
        <fullName evidence="2">Uncharacterized protein</fullName>
    </submittedName>
</protein>
<accession>A0A8S0VG04</accession>
<dbReference type="Gramene" id="OE9A025689T1">
    <property type="protein sequence ID" value="OE9A025689C1"/>
    <property type="gene ID" value="OE9A025689"/>
</dbReference>
<evidence type="ECO:0000313" key="2">
    <source>
        <dbReference type="EMBL" id="CAA3029963.1"/>
    </source>
</evidence>
<comment type="caution">
    <text evidence="2">The sequence shown here is derived from an EMBL/GenBank/DDBJ whole genome shotgun (WGS) entry which is preliminary data.</text>
</comment>
<dbReference type="EMBL" id="CACTIH010009342">
    <property type="protein sequence ID" value="CAA3029963.1"/>
    <property type="molecule type" value="Genomic_DNA"/>
</dbReference>